<protein>
    <submittedName>
        <fullName evidence="1">Uncharacterized protein</fullName>
    </submittedName>
</protein>
<accession>A0A9X3SBB1</accession>
<organism evidence="1 2">
    <name type="scientific">Solirubrobacter ginsenosidimutans</name>
    <dbReference type="NCBI Taxonomy" id="490573"/>
    <lineage>
        <taxon>Bacteria</taxon>
        <taxon>Bacillati</taxon>
        <taxon>Actinomycetota</taxon>
        <taxon>Thermoleophilia</taxon>
        <taxon>Solirubrobacterales</taxon>
        <taxon>Solirubrobacteraceae</taxon>
        <taxon>Solirubrobacter</taxon>
    </lineage>
</organism>
<reference evidence="1" key="1">
    <citation type="submission" date="2022-10" db="EMBL/GenBank/DDBJ databases">
        <title>The WGS of Solirubrobacter ginsenosidimutans DSM 21036.</title>
        <authorList>
            <person name="Jiang Z."/>
        </authorList>
    </citation>
    <scope>NUCLEOTIDE SEQUENCE</scope>
    <source>
        <strain evidence="1">DSM 21036</strain>
    </source>
</reference>
<dbReference type="Proteomes" id="UP001149140">
    <property type="component" value="Unassembled WGS sequence"/>
</dbReference>
<gene>
    <name evidence="1" type="ORF">OM076_41590</name>
</gene>
<comment type="caution">
    <text evidence="1">The sequence shown here is derived from an EMBL/GenBank/DDBJ whole genome shotgun (WGS) entry which is preliminary data.</text>
</comment>
<sequence>MGDLLLKGMLNFTGSLNLVAAAGGKVKANAQEVLVQGQRGAGPPHGNAPAPVLIPPPPASPSDPGVSVWVFQSFNATIKAGGTAIVTQGMCAQGNPGTATWPGMVQSSMGNPGIKANSIAMNVANDLATILPTGAPAPLTTSGQL</sequence>
<dbReference type="RefSeq" id="WP_270046082.1">
    <property type="nucleotide sequence ID" value="NZ_JAPDOD010000077.1"/>
</dbReference>
<evidence type="ECO:0000313" key="2">
    <source>
        <dbReference type="Proteomes" id="UP001149140"/>
    </source>
</evidence>
<evidence type="ECO:0000313" key="1">
    <source>
        <dbReference type="EMBL" id="MDA0166828.1"/>
    </source>
</evidence>
<name>A0A9X3SBB1_9ACTN</name>
<keyword evidence="2" id="KW-1185">Reference proteome</keyword>
<dbReference type="AlphaFoldDB" id="A0A9X3SBB1"/>
<dbReference type="EMBL" id="JAPDOD010000077">
    <property type="protein sequence ID" value="MDA0166828.1"/>
    <property type="molecule type" value="Genomic_DNA"/>
</dbReference>
<proteinExistence type="predicted"/>